<reference evidence="8 9" key="1">
    <citation type="submission" date="2015-01" db="EMBL/GenBank/DDBJ databases">
        <title>Evolution of Trichinella species and genotypes.</title>
        <authorList>
            <person name="Korhonen P.K."/>
            <person name="Edoardo P."/>
            <person name="Giuseppe L.R."/>
            <person name="Gasser R.B."/>
        </authorList>
    </citation>
    <scope>NUCLEOTIDE SEQUENCE [LARGE SCALE GENOMIC DNA]</scope>
    <source>
        <strain evidence="8">ISS1980</strain>
    </source>
</reference>
<evidence type="ECO:0000313" key="9">
    <source>
        <dbReference type="Proteomes" id="UP000054843"/>
    </source>
</evidence>
<feature type="domain" description="RRM" evidence="7">
    <location>
        <begin position="243"/>
        <end position="320"/>
    </location>
</feature>
<feature type="domain" description="RRM" evidence="7">
    <location>
        <begin position="396"/>
        <end position="479"/>
    </location>
</feature>
<dbReference type="InterPro" id="IPR050666">
    <property type="entry name" value="ESRP"/>
</dbReference>
<organism evidence="8 9">
    <name type="scientific">Trichinella papuae</name>
    <dbReference type="NCBI Taxonomy" id="268474"/>
    <lineage>
        <taxon>Eukaryota</taxon>
        <taxon>Metazoa</taxon>
        <taxon>Ecdysozoa</taxon>
        <taxon>Nematoda</taxon>
        <taxon>Enoplea</taxon>
        <taxon>Dorylaimia</taxon>
        <taxon>Trichinellida</taxon>
        <taxon>Trichinellidae</taxon>
        <taxon>Trichinella</taxon>
    </lineage>
</organism>
<keyword evidence="2" id="KW-0507">mRNA processing</keyword>
<dbReference type="Gene3D" id="3.30.420.10">
    <property type="entry name" value="Ribonuclease H-like superfamily/Ribonuclease H"/>
    <property type="match status" value="1"/>
</dbReference>
<accession>A0A0V1MAM5</accession>
<comment type="similarity">
    <text evidence="1">Belongs to the ESRP family.</text>
</comment>
<feature type="domain" description="RRM" evidence="7">
    <location>
        <begin position="772"/>
        <end position="846"/>
    </location>
</feature>
<sequence>MMMMSKIADQDRRRRRFLIGLNVATYGLDGEYLGSDEAEIVYLAFVVYDCQQDKLMDTFESFVQPVDLNKVNWEQLKQRLVDENEVKNANKLADVIAQLESKLSDALKLDNGNGVGDSFLKNALFITYGQTPLRQCLHPEAANKGINLSELYWQFCDLRKEYCQIFNNTQPVNSLKEIFNESCSGNENECSFQSITADISKAIVHLVNEASKRNASCFCEPELVKAVLENGICTRQDVVESSTVIRARGLPWQSSDQDVARFFVGLNIARGGVALCLSPQGRRNGEALVRFENAEHRELALKRHRHFMGSRYIEVYRSTGEDFLNIAADVLLAAWLRGCFSLSLCACVLHNSVRLCVDSSLSNLKNDSTERNFNIELFVVGNSNEAQQFLSRECVAIIRMRGLPYDCTAKRIMEFFESGENGVKVAGGENGIMFVNKADGRATGDAFVLIASEEDAQKALSKHKEVIGSRYIELFRSTSAEVQQVINKSLEVTKIDLNNMPTVGLLGSLPPRGGIPTPVPGQIQPILPPQAFITGSRKDCVRLRGLPYEAEVQHILEFLGEFSKHIVLQGVHMVYNAQGNPSGEAFIQMDSDIAAATTAADRHNKYMHTGKKQRYIEVFQCSADDMNLVLAGPAPVPSPLMPSAAAAIAANQARPTLPSPGNSVLSNPAVTSALFSGSFAGYPFLGPQILHGGASLGLQNGAWAAAAAAAASGTLPYILNAAPRLPMISGVPGLLPALTTTPGTVLYWPYPSPPVSPTNYFASPGQANQPPTPVLIRGLPFNATPTDVLSFFQGFPEITMDCIHLQRAPNGQLNGEAIILFQSRIEAERAVIECSRQLFGNRPIEMFICAV</sequence>
<evidence type="ECO:0000256" key="1">
    <source>
        <dbReference type="ARBA" id="ARBA00008866"/>
    </source>
</evidence>
<dbReference type="PANTHER" id="PTHR13976">
    <property type="entry name" value="HETEROGENEOUS NUCLEAR RIBONUCLEOPROTEIN-RELATED"/>
    <property type="match status" value="1"/>
</dbReference>
<dbReference type="STRING" id="268474.A0A0V1MAM5"/>
<evidence type="ECO:0000256" key="6">
    <source>
        <dbReference type="PROSITE-ProRule" id="PRU00176"/>
    </source>
</evidence>
<dbReference type="Proteomes" id="UP000054843">
    <property type="component" value="Unassembled WGS sequence"/>
</dbReference>
<dbReference type="PROSITE" id="PS50102">
    <property type="entry name" value="RRM"/>
    <property type="match status" value="3"/>
</dbReference>
<gene>
    <name evidence="8" type="primary">fus</name>
    <name evidence="8" type="ORF">T10_10902</name>
</gene>
<dbReference type="GO" id="GO:0008380">
    <property type="term" value="P:RNA splicing"/>
    <property type="evidence" value="ECO:0007669"/>
    <property type="project" value="UniProtKB-KW"/>
</dbReference>
<dbReference type="SMART" id="SM00360">
    <property type="entry name" value="RRM"/>
    <property type="match status" value="4"/>
</dbReference>
<keyword evidence="3" id="KW-0677">Repeat</keyword>
<evidence type="ECO:0000256" key="3">
    <source>
        <dbReference type="ARBA" id="ARBA00022737"/>
    </source>
</evidence>
<dbReference type="Gene3D" id="3.30.70.330">
    <property type="match status" value="4"/>
</dbReference>
<dbReference type="SUPFAM" id="SSF54928">
    <property type="entry name" value="RNA-binding domain, RBD"/>
    <property type="match status" value="4"/>
</dbReference>
<comment type="caution">
    <text evidence="8">The sequence shown here is derived from an EMBL/GenBank/DDBJ whole genome shotgun (WGS) entry which is preliminary data.</text>
</comment>
<evidence type="ECO:0000256" key="4">
    <source>
        <dbReference type="ARBA" id="ARBA00022884"/>
    </source>
</evidence>
<proteinExistence type="inferred from homology"/>
<dbReference type="InterPro" id="IPR035979">
    <property type="entry name" value="RBD_domain_sf"/>
</dbReference>
<evidence type="ECO:0000313" key="8">
    <source>
        <dbReference type="EMBL" id="KRZ68462.1"/>
    </source>
</evidence>
<dbReference type="InterPro" id="IPR036397">
    <property type="entry name" value="RNaseH_sf"/>
</dbReference>
<keyword evidence="4 6" id="KW-0694">RNA-binding</keyword>
<keyword evidence="9" id="KW-1185">Reference proteome</keyword>
<name>A0A0V1MAM5_9BILA</name>
<evidence type="ECO:0000256" key="2">
    <source>
        <dbReference type="ARBA" id="ARBA00022664"/>
    </source>
</evidence>
<dbReference type="SUPFAM" id="SSF53098">
    <property type="entry name" value="Ribonuclease H-like"/>
    <property type="match status" value="1"/>
</dbReference>
<dbReference type="InterPro" id="IPR000504">
    <property type="entry name" value="RRM_dom"/>
</dbReference>
<dbReference type="GO" id="GO:0003723">
    <property type="term" value="F:RNA binding"/>
    <property type="evidence" value="ECO:0007669"/>
    <property type="project" value="UniProtKB-UniRule"/>
</dbReference>
<evidence type="ECO:0000259" key="7">
    <source>
        <dbReference type="PROSITE" id="PS50102"/>
    </source>
</evidence>
<keyword evidence="5" id="KW-0508">mRNA splicing</keyword>
<dbReference type="Pfam" id="PF00076">
    <property type="entry name" value="RRM_1"/>
    <property type="match status" value="1"/>
</dbReference>
<dbReference type="FunFam" id="3.30.70.330:FF:000041">
    <property type="entry name" value="Epithelial splicing regulatory protein 1"/>
    <property type="match status" value="1"/>
</dbReference>
<dbReference type="GO" id="GO:0006397">
    <property type="term" value="P:mRNA processing"/>
    <property type="evidence" value="ECO:0007669"/>
    <property type="project" value="UniProtKB-KW"/>
</dbReference>
<dbReference type="AlphaFoldDB" id="A0A0V1MAM5"/>
<dbReference type="OrthoDB" id="431068at2759"/>
<protein>
    <submittedName>
        <fullName evidence="8">Epithelial splicing regulatory protein 2</fullName>
    </submittedName>
</protein>
<dbReference type="InterPro" id="IPR012677">
    <property type="entry name" value="Nucleotide-bd_a/b_plait_sf"/>
</dbReference>
<dbReference type="EMBL" id="JYDO01000164">
    <property type="protein sequence ID" value="KRZ68462.1"/>
    <property type="molecule type" value="Genomic_DNA"/>
</dbReference>
<dbReference type="InterPro" id="IPR012337">
    <property type="entry name" value="RNaseH-like_sf"/>
</dbReference>
<evidence type="ECO:0000256" key="5">
    <source>
        <dbReference type="ARBA" id="ARBA00023187"/>
    </source>
</evidence>